<dbReference type="RefSeq" id="WP_121220428.1">
    <property type="nucleotide sequence ID" value="NZ_JBIUBA010000050.1"/>
</dbReference>
<reference evidence="1 2" key="1">
    <citation type="submission" date="2018-10" db="EMBL/GenBank/DDBJ databases">
        <title>Sequencing the genomes of 1000 actinobacteria strains.</title>
        <authorList>
            <person name="Klenk H.-P."/>
        </authorList>
    </citation>
    <scope>NUCLEOTIDE SEQUENCE [LARGE SCALE GENOMIC DNA]</scope>
    <source>
        <strain evidence="1 2">DSM 43911</strain>
    </source>
</reference>
<dbReference type="InterPro" id="IPR018775">
    <property type="entry name" value="RlaP"/>
</dbReference>
<dbReference type="EMBL" id="RBXR01000001">
    <property type="protein sequence ID" value="RKT69005.1"/>
    <property type="molecule type" value="Genomic_DNA"/>
</dbReference>
<dbReference type="Pfam" id="PF10127">
    <property type="entry name" value="RlaP"/>
    <property type="match status" value="1"/>
</dbReference>
<gene>
    <name evidence="1" type="ORF">DFJ66_2198</name>
</gene>
<protein>
    <recommendedName>
        <fullName evidence="3">Nucleotidyltransferase</fullName>
    </recommendedName>
</protein>
<organism evidence="1 2">
    <name type="scientific">Saccharothrix variisporea</name>
    <dbReference type="NCBI Taxonomy" id="543527"/>
    <lineage>
        <taxon>Bacteria</taxon>
        <taxon>Bacillati</taxon>
        <taxon>Actinomycetota</taxon>
        <taxon>Actinomycetes</taxon>
        <taxon>Pseudonocardiales</taxon>
        <taxon>Pseudonocardiaceae</taxon>
        <taxon>Saccharothrix</taxon>
    </lineage>
</organism>
<evidence type="ECO:0000313" key="2">
    <source>
        <dbReference type="Proteomes" id="UP000272729"/>
    </source>
</evidence>
<dbReference type="PANTHER" id="PTHR34817:SF1">
    <property type="entry name" value="NUCLEOTIDYLTRANSFERASE"/>
    <property type="match status" value="1"/>
</dbReference>
<proteinExistence type="predicted"/>
<comment type="caution">
    <text evidence="1">The sequence shown here is derived from an EMBL/GenBank/DDBJ whole genome shotgun (WGS) entry which is preliminary data.</text>
</comment>
<dbReference type="AlphaFoldDB" id="A0A495X776"/>
<evidence type="ECO:0008006" key="3">
    <source>
        <dbReference type="Google" id="ProtNLM"/>
    </source>
</evidence>
<sequence length="253" mass="28401">MSYEVPDLADVVAEQPKPLLFATVSGAHLYGFPSRDSDVDLRGVHVLPVEEVVGLRHGPETLERMWVRDGVELDLVTHDVLKFCRLLLRPNGYVLEQLLSPLVAHTTPAHRRLCEIAPRCLTRWHARHYRGFARNQWRLFERSGELKPLLYTFRALLTGVHLMRAGEVLANLPRLVEIHDGPAYLPDLVAAKAVGEHRALEGVPGRPDPARVAADVEHWHAVLAEAHERTALPAAPTAEPELDHLVLDLRLPR</sequence>
<evidence type="ECO:0000313" key="1">
    <source>
        <dbReference type="EMBL" id="RKT69005.1"/>
    </source>
</evidence>
<keyword evidence="2" id="KW-1185">Reference proteome</keyword>
<name>A0A495X776_9PSEU</name>
<dbReference type="PANTHER" id="PTHR34817">
    <property type="entry name" value="NUCLEOTIDYLTRANSFERASE"/>
    <property type="match status" value="1"/>
</dbReference>
<accession>A0A495X776</accession>
<dbReference type="Proteomes" id="UP000272729">
    <property type="component" value="Unassembled WGS sequence"/>
</dbReference>
<dbReference type="OrthoDB" id="9796845at2"/>